<dbReference type="InterPro" id="IPR013783">
    <property type="entry name" value="Ig-like_fold"/>
</dbReference>
<dbReference type="PANTHER" id="PTHR47434:SF1">
    <property type="entry name" value="PROTEIN PTST HOMOLOG 2, CHLOROPLASTIC"/>
    <property type="match status" value="1"/>
</dbReference>
<accession>A0AAP0RGT2</accession>
<keyword evidence="5" id="KW-1185">Reference proteome</keyword>
<sequence length="453" mass="50257">MQKSENPEAFPTKKQLVDAGRMDLVEGIVKQGGWLSLGWDFDDGEEGSVQDCDGFTGWVSIMGPECDDGCFRRKGGSGEERSGLEGDEVRGFGVDSYGNNSPQSASSSGRSLELEAEDETGIEGILSRLEKQRNMTFGIGLRENRDSTGLSGNADVADWRLGSSTDMTVGGHEISGRSASLNLNKGITNDSGSKLSQDRYSSNFYGSRNLLKPEMWRNWSNQRAGFSNTEFEAAEISFNESRKGEATDTSKDEILLIREGAVVHSDGTKELNSSSKEIDHTHIKTRLQHLELELTSALCLLKSNADEFIAQKLSDAWEFQENEIMSAQDKLRSIRAKLAVLEGKMALTIIDAQKIVEEKQKRIDDTRRALRLLRTACIVWPNAASEVLLSGSFDGWATQRKMERSSTGIFSLCLKLYPGRYEIKFIVDGIWRIDPLRPIVHSSGYENNLLIIT</sequence>
<keyword evidence="1" id="KW-0175">Coiled coil</keyword>
<dbReference type="CDD" id="cd02859">
    <property type="entry name" value="E_set_AMPKbeta_like_N"/>
    <property type="match status" value="1"/>
</dbReference>
<feature type="domain" description="AMP-activated protein kinase glycogen-binding" evidence="3">
    <location>
        <begin position="377"/>
        <end position="451"/>
    </location>
</feature>
<evidence type="ECO:0000313" key="5">
    <source>
        <dbReference type="Proteomes" id="UP001415857"/>
    </source>
</evidence>
<dbReference type="Pfam" id="PF16561">
    <property type="entry name" value="AMPK1_CBM"/>
    <property type="match status" value="1"/>
</dbReference>
<feature type="compositionally biased region" description="Basic and acidic residues" evidence="2">
    <location>
        <begin position="76"/>
        <end position="90"/>
    </location>
</feature>
<reference evidence="4 5" key="1">
    <citation type="journal article" date="2024" name="Plant J.">
        <title>Genome sequences and population genomics reveal climatic adaptation and genomic divergence between two closely related sweetgum species.</title>
        <authorList>
            <person name="Xu W.Q."/>
            <person name="Ren C.Q."/>
            <person name="Zhang X.Y."/>
            <person name="Comes H.P."/>
            <person name="Liu X.H."/>
            <person name="Li Y.G."/>
            <person name="Kettle C.J."/>
            <person name="Jalonen R."/>
            <person name="Gaisberger H."/>
            <person name="Ma Y.Z."/>
            <person name="Qiu Y.X."/>
        </authorList>
    </citation>
    <scope>NUCLEOTIDE SEQUENCE [LARGE SCALE GENOMIC DNA]</scope>
    <source>
        <strain evidence="4">Hangzhou</strain>
    </source>
</reference>
<name>A0AAP0RGT2_LIQFO</name>
<dbReference type="InterPro" id="IPR014756">
    <property type="entry name" value="Ig_E-set"/>
</dbReference>
<dbReference type="EMBL" id="JBBPBK010000010">
    <property type="protein sequence ID" value="KAK9277641.1"/>
    <property type="molecule type" value="Genomic_DNA"/>
</dbReference>
<dbReference type="SUPFAM" id="SSF81296">
    <property type="entry name" value="E set domains"/>
    <property type="match status" value="1"/>
</dbReference>
<dbReference type="Proteomes" id="UP001415857">
    <property type="component" value="Unassembled WGS sequence"/>
</dbReference>
<gene>
    <name evidence="4" type="ORF">L1049_007187</name>
</gene>
<dbReference type="InterPro" id="IPR032640">
    <property type="entry name" value="AMPK1_CBM"/>
</dbReference>
<evidence type="ECO:0000313" key="4">
    <source>
        <dbReference type="EMBL" id="KAK9277641.1"/>
    </source>
</evidence>
<dbReference type="AlphaFoldDB" id="A0AAP0RGT2"/>
<dbReference type="GO" id="GO:0009507">
    <property type="term" value="C:chloroplast"/>
    <property type="evidence" value="ECO:0007669"/>
    <property type="project" value="UniProtKB-ARBA"/>
</dbReference>
<proteinExistence type="predicted"/>
<feature type="region of interest" description="Disordered" evidence="2">
    <location>
        <begin position="76"/>
        <end position="118"/>
    </location>
</feature>
<dbReference type="PANTHER" id="PTHR47434">
    <property type="entry name" value="PROTEIN PTST HOMOLOG 3, CHLOROPLASTIC"/>
    <property type="match status" value="1"/>
</dbReference>
<evidence type="ECO:0000256" key="1">
    <source>
        <dbReference type="SAM" id="Coils"/>
    </source>
</evidence>
<organism evidence="4 5">
    <name type="scientific">Liquidambar formosana</name>
    <name type="common">Formosan gum</name>
    <dbReference type="NCBI Taxonomy" id="63359"/>
    <lineage>
        <taxon>Eukaryota</taxon>
        <taxon>Viridiplantae</taxon>
        <taxon>Streptophyta</taxon>
        <taxon>Embryophyta</taxon>
        <taxon>Tracheophyta</taxon>
        <taxon>Spermatophyta</taxon>
        <taxon>Magnoliopsida</taxon>
        <taxon>eudicotyledons</taxon>
        <taxon>Gunneridae</taxon>
        <taxon>Pentapetalae</taxon>
        <taxon>Saxifragales</taxon>
        <taxon>Altingiaceae</taxon>
        <taxon>Liquidambar</taxon>
    </lineage>
</organism>
<dbReference type="Gene3D" id="2.60.40.10">
    <property type="entry name" value="Immunoglobulins"/>
    <property type="match status" value="1"/>
</dbReference>
<feature type="compositionally biased region" description="Polar residues" evidence="2">
    <location>
        <begin position="97"/>
        <end position="110"/>
    </location>
</feature>
<protein>
    <recommendedName>
        <fullName evidence="3">AMP-activated protein kinase glycogen-binding domain-containing protein</fullName>
    </recommendedName>
</protein>
<evidence type="ECO:0000256" key="2">
    <source>
        <dbReference type="SAM" id="MobiDB-lite"/>
    </source>
</evidence>
<comment type="caution">
    <text evidence="4">The sequence shown here is derived from an EMBL/GenBank/DDBJ whole genome shotgun (WGS) entry which is preliminary data.</text>
</comment>
<feature type="coiled-coil region" evidence="1">
    <location>
        <begin position="324"/>
        <end position="376"/>
    </location>
</feature>
<evidence type="ECO:0000259" key="3">
    <source>
        <dbReference type="Pfam" id="PF16561"/>
    </source>
</evidence>